<dbReference type="GO" id="GO:0000976">
    <property type="term" value="F:transcription cis-regulatory region binding"/>
    <property type="evidence" value="ECO:0007669"/>
    <property type="project" value="TreeGrafter"/>
</dbReference>
<dbReference type="HOGENOM" id="CLU_069356_12_2_2"/>
<dbReference type="PRINTS" id="PR00455">
    <property type="entry name" value="HTHTETR"/>
</dbReference>
<gene>
    <name evidence="6" type="ORF">TEU_06120</name>
</gene>
<evidence type="ECO:0000256" key="2">
    <source>
        <dbReference type="ARBA" id="ARBA00023125"/>
    </source>
</evidence>
<dbReference type="PROSITE" id="PS50977">
    <property type="entry name" value="HTH_TETR_2"/>
    <property type="match status" value="1"/>
</dbReference>
<reference evidence="6 7" key="1">
    <citation type="journal article" date="2015" name="Int. J. Syst. Evol. Microbiol.">
        <title>Thermococcus eurythermalis sp. nov., a conditional piezophilic hyperthermophilic archaeon with a wide temperature range isolated from an oil-immersed chimney in the Guaymas Basin.</title>
        <authorList>
            <person name="Zhao W."/>
            <person name="Zeng X."/>
            <person name="Xiao X."/>
        </authorList>
    </citation>
    <scope>NUCLEOTIDE SEQUENCE [LARGE SCALE GENOMIC DNA]</scope>
    <source>
        <strain evidence="6 7">A501</strain>
    </source>
</reference>
<dbReference type="PANTHER" id="PTHR30055:SF234">
    <property type="entry name" value="HTH-TYPE TRANSCRIPTIONAL REGULATOR BETI"/>
    <property type="match status" value="1"/>
</dbReference>
<dbReference type="Pfam" id="PF00440">
    <property type="entry name" value="TetR_N"/>
    <property type="match status" value="1"/>
</dbReference>
<dbReference type="PROSITE" id="PS01081">
    <property type="entry name" value="HTH_TETR_1"/>
    <property type="match status" value="1"/>
</dbReference>
<sequence length="201" mass="22729">MSEGLSMKSPGKTREKLVSAAMELFAKKGFDKATVDEIVNRAGVAKGTFYLYFKSKDDLIKEIAVDAMPIAAFPSLQDPYVTVSYPTLREFLLALGREFLEFYGKNHRREILFSLLAMRKRSKSLDLLYNESCSELLRTGARRIMVYTKVGFAQALVAFQVFIGSLLHYLHAKECVGFSDEEYLNHLVDVVTSYLKLSAEI</sequence>
<dbReference type="SUPFAM" id="SSF46689">
    <property type="entry name" value="Homeodomain-like"/>
    <property type="match status" value="1"/>
</dbReference>
<keyword evidence="7" id="KW-1185">Reference proteome</keyword>
<dbReference type="GO" id="GO:0003700">
    <property type="term" value="F:DNA-binding transcription factor activity"/>
    <property type="evidence" value="ECO:0007669"/>
    <property type="project" value="TreeGrafter"/>
</dbReference>
<evidence type="ECO:0000259" key="5">
    <source>
        <dbReference type="PROSITE" id="PS50977"/>
    </source>
</evidence>
<evidence type="ECO:0000256" key="1">
    <source>
        <dbReference type="ARBA" id="ARBA00023015"/>
    </source>
</evidence>
<evidence type="ECO:0000313" key="7">
    <source>
        <dbReference type="Proteomes" id="UP000029980"/>
    </source>
</evidence>
<evidence type="ECO:0000256" key="3">
    <source>
        <dbReference type="ARBA" id="ARBA00023163"/>
    </source>
</evidence>
<feature type="DNA-binding region" description="H-T-H motif" evidence="4">
    <location>
        <begin position="34"/>
        <end position="53"/>
    </location>
</feature>
<keyword evidence="2 4" id="KW-0238">DNA-binding</keyword>
<dbReference type="STRING" id="1505907.TEU_06120"/>
<dbReference type="EMBL" id="CP008887">
    <property type="protein sequence ID" value="AIU69935.1"/>
    <property type="molecule type" value="Genomic_DNA"/>
</dbReference>
<dbReference type="KEGG" id="teu:TEU_06120"/>
<dbReference type="AlphaFoldDB" id="A0A097QTX7"/>
<protein>
    <submittedName>
        <fullName evidence="6">TetR family transcriptional regulator</fullName>
    </submittedName>
</protein>
<feature type="domain" description="HTH tetR-type" evidence="5">
    <location>
        <begin position="11"/>
        <end position="71"/>
    </location>
</feature>
<dbReference type="InterPro" id="IPR023772">
    <property type="entry name" value="DNA-bd_HTH_TetR-type_CS"/>
</dbReference>
<keyword evidence="1" id="KW-0805">Transcription regulation</keyword>
<name>A0A097QTX7_9EURY</name>
<proteinExistence type="predicted"/>
<dbReference type="InterPro" id="IPR050109">
    <property type="entry name" value="HTH-type_TetR-like_transc_reg"/>
</dbReference>
<dbReference type="Gene3D" id="1.10.357.10">
    <property type="entry name" value="Tetracycline Repressor, domain 2"/>
    <property type="match status" value="1"/>
</dbReference>
<accession>A0A097QTX7</accession>
<dbReference type="InterPro" id="IPR009057">
    <property type="entry name" value="Homeodomain-like_sf"/>
</dbReference>
<dbReference type="PANTHER" id="PTHR30055">
    <property type="entry name" value="HTH-TYPE TRANSCRIPTIONAL REGULATOR RUTR"/>
    <property type="match status" value="1"/>
</dbReference>
<dbReference type="FunFam" id="1.10.10.60:FF:000141">
    <property type="entry name" value="TetR family transcriptional regulator"/>
    <property type="match status" value="1"/>
</dbReference>
<keyword evidence="3" id="KW-0804">Transcription</keyword>
<dbReference type="InterPro" id="IPR001647">
    <property type="entry name" value="HTH_TetR"/>
</dbReference>
<evidence type="ECO:0000313" key="6">
    <source>
        <dbReference type="EMBL" id="AIU69935.1"/>
    </source>
</evidence>
<dbReference type="OrthoDB" id="135877at2157"/>
<evidence type="ECO:0000256" key="4">
    <source>
        <dbReference type="PROSITE-ProRule" id="PRU00335"/>
    </source>
</evidence>
<organism evidence="6 7">
    <name type="scientific">Thermococcus eurythermalis</name>
    <dbReference type="NCBI Taxonomy" id="1505907"/>
    <lineage>
        <taxon>Archaea</taxon>
        <taxon>Methanobacteriati</taxon>
        <taxon>Methanobacteriota</taxon>
        <taxon>Thermococci</taxon>
        <taxon>Thermococcales</taxon>
        <taxon>Thermococcaceae</taxon>
        <taxon>Thermococcus</taxon>
    </lineage>
</organism>
<dbReference type="Proteomes" id="UP000029980">
    <property type="component" value="Chromosome"/>
</dbReference>